<dbReference type="PANTHER" id="PTHR31992:SF285">
    <property type="entry name" value="DOF ZINC FINGER PROTEIN DOF4.6"/>
    <property type="match status" value="1"/>
</dbReference>
<feature type="compositionally biased region" description="Basic and acidic residues" evidence="10">
    <location>
        <begin position="84"/>
        <end position="95"/>
    </location>
</feature>
<dbReference type="Proteomes" id="UP000298652">
    <property type="component" value="Chromosome 7"/>
</dbReference>
<dbReference type="GO" id="GO:0003700">
    <property type="term" value="F:DNA-binding transcription factor activity"/>
    <property type="evidence" value="ECO:0007669"/>
    <property type="project" value="UniProtKB-UniRule"/>
</dbReference>
<dbReference type="EMBL" id="CM016558">
    <property type="protein sequence ID" value="TKW06011.1"/>
    <property type="molecule type" value="Genomic_DNA"/>
</dbReference>
<dbReference type="GO" id="GO:0003677">
    <property type="term" value="F:DNA binding"/>
    <property type="evidence" value="ECO:0007669"/>
    <property type="project" value="UniProtKB-UniRule"/>
</dbReference>
<dbReference type="AlphaFoldDB" id="A0A4U6TTH5"/>
<feature type="compositionally biased region" description="Gly residues" evidence="10">
    <location>
        <begin position="334"/>
        <end position="351"/>
    </location>
</feature>
<protein>
    <recommendedName>
        <fullName evidence="9">Dof zinc finger protein</fullName>
    </recommendedName>
</protein>
<keyword evidence="2 8" id="KW-0863">Zinc-finger</keyword>
<evidence type="ECO:0000313" key="13">
    <source>
        <dbReference type="Proteomes" id="UP000298652"/>
    </source>
</evidence>
<feature type="compositionally biased region" description="Low complexity" evidence="10">
    <location>
        <begin position="71"/>
        <end position="82"/>
    </location>
</feature>
<keyword evidence="5 8" id="KW-0238">DNA-binding</keyword>
<evidence type="ECO:0000256" key="5">
    <source>
        <dbReference type="ARBA" id="ARBA00023125"/>
    </source>
</evidence>
<dbReference type="InterPro" id="IPR003851">
    <property type="entry name" value="Znf_Dof"/>
</dbReference>
<accession>A0A4U6TTH5</accession>
<keyword evidence="1 9" id="KW-0479">Metal-binding</keyword>
<evidence type="ECO:0000256" key="4">
    <source>
        <dbReference type="ARBA" id="ARBA00023015"/>
    </source>
</evidence>
<feature type="compositionally biased region" description="Low complexity" evidence="10">
    <location>
        <begin position="151"/>
        <end position="177"/>
    </location>
</feature>
<feature type="compositionally biased region" description="Pro residues" evidence="10">
    <location>
        <begin position="52"/>
        <end position="62"/>
    </location>
</feature>
<evidence type="ECO:0000256" key="2">
    <source>
        <dbReference type="ARBA" id="ARBA00022771"/>
    </source>
</evidence>
<comment type="function">
    <text evidence="9">Transcription factor that binds specifically to a 5'-AA[AG]G-3' consensus core sequence.</text>
</comment>
<gene>
    <name evidence="12" type="ORF">SEVIR_7G214100v2</name>
</gene>
<dbReference type="OMA" id="DHGKEQQ"/>
<proteinExistence type="predicted"/>
<dbReference type="PROSITE" id="PS01361">
    <property type="entry name" value="ZF_DOF_1"/>
    <property type="match status" value="1"/>
</dbReference>
<feature type="compositionally biased region" description="Polar residues" evidence="10">
    <location>
        <begin position="1"/>
        <end position="23"/>
    </location>
</feature>
<sequence>MCSRSSSGSTTATHNPTRAQTKSLGLVKPMEEMLMAANAGAAAANTGQGSNPNPPAPAPAPSSVPGGGALRAGAPPAVAGAGSTERRARPQKEKALNCPRCNSTNTKFCYYNNYSLQQPRYFCKTCRRYWTEGGSLRNVPVGGGSRKNKRSSSSSASASTSASVTSSSMASTAGAASKNPKLAHEGAQDLNLAFPHHSGLHAPEFGAFPSLESSSVCNSGGAMASNGRGGGGGGAGPAVGALSAMELLRSSGCYMPLQMPMHMPGDYAAGGFALGEFRAPPPSQSVLGFSLDAHGPGPGAAAAGYGSSAGLQGVPENAGRLLFPFEDLKPPVSSGGGGVATGASGGDGDGNSGHPQFDHNKDQGGGAPSAGHDPPGFWNGMIGGSGASW</sequence>
<evidence type="ECO:0000259" key="11">
    <source>
        <dbReference type="PROSITE" id="PS50884"/>
    </source>
</evidence>
<evidence type="ECO:0000256" key="1">
    <source>
        <dbReference type="ARBA" id="ARBA00022723"/>
    </source>
</evidence>
<dbReference type="Gramene" id="TKW06011">
    <property type="protein sequence ID" value="TKW06011"/>
    <property type="gene ID" value="SEVIR_7G214100v2"/>
</dbReference>
<keyword evidence="13" id="KW-1185">Reference proteome</keyword>
<feature type="region of interest" description="Disordered" evidence="10">
    <location>
        <begin position="328"/>
        <end position="389"/>
    </location>
</feature>
<feature type="compositionally biased region" description="Low complexity" evidence="10">
    <location>
        <begin position="36"/>
        <end position="51"/>
    </location>
</feature>
<keyword evidence="7 8" id="KW-0539">Nucleus</keyword>
<dbReference type="PROSITE" id="PS50884">
    <property type="entry name" value="ZF_DOF_2"/>
    <property type="match status" value="1"/>
</dbReference>
<feature type="region of interest" description="Disordered" evidence="10">
    <location>
        <begin position="1"/>
        <end position="97"/>
    </location>
</feature>
<dbReference type="PANTHER" id="PTHR31992">
    <property type="entry name" value="DOF ZINC FINGER PROTEIN DOF1.4-RELATED"/>
    <property type="match status" value="1"/>
</dbReference>
<keyword evidence="3 9" id="KW-0862">Zinc</keyword>
<reference evidence="12" key="1">
    <citation type="submission" date="2019-03" db="EMBL/GenBank/DDBJ databases">
        <title>WGS assembly of Setaria viridis.</title>
        <authorList>
            <person name="Huang P."/>
            <person name="Jenkins J."/>
            <person name="Grimwood J."/>
            <person name="Barry K."/>
            <person name="Healey A."/>
            <person name="Mamidi S."/>
            <person name="Sreedasyam A."/>
            <person name="Shu S."/>
            <person name="Feldman M."/>
            <person name="Wu J."/>
            <person name="Yu Y."/>
            <person name="Chen C."/>
            <person name="Johnson J."/>
            <person name="Rokhsar D."/>
            <person name="Baxter I."/>
            <person name="Schmutz J."/>
            <person name="Brutnell T."/>
            <person name="Kellogg E."/>
        </authorList>
    </citation>
    <scope>NUCLEOTIDE SEQUENCE [LARGE SCALE GENOMIC DNA]</scope>
</reference>
<evidence type="ECO:0000256" key="10">
    <source>
        <dbReference type="SAM" id="MobiDB-lite"/>
    </source>
</evidence>
<evidence type="ECO:0000256" key="3">
    <source>
        <dbReference type="ARBA" id="ARBA00022833"/>
    </source>
</evidence>
<dbReference type="GO" id="GO:0008270">
    <property type="term" value="F:zinc ion binding"/>
    <property type="evidence" value="ECO:0007669"/>
    <property type="project" value="UniProtKB-KW"/>
</dbReference>
<evidence type="ECO:0000256" key="9">
    <source>
        <dbReference type="RuleBase" id="RU369094"/>
    </source>
</evidence>
<evidence type="ECO:0000256" key="7">
    <source>
        <dbReference type="ARBA" id="ARBA00023242"/>
    </source>
</evidence>
<dbReference type="GO" id="GO:0005634">
    <property type="term" value="C:nucleus"/>
    <property type="evidence" value="ECO:0007669"/>
    <property type="project" value="UniProtKB-SubCell"/>
</dbReference>
<keyword evidence="4 9" id="KW-0805">Transcription regulation</keyword>
<dbReference type="InterPro" id="IPR045174">
    <property type="entry name" value="Dof"/>
</dbReference>
<evidence type="ECO:0000313" key="12">
    <source>
        <dbReference type="EMBL" id="TKW06011.1"/>
    </source>
</evidence>
<keyword evidence="6 9" id="KW-0804">Transcription</keyword>
<organism evidence="12 13">
    <name type="scientific">Setaria viridis</name>
    <name type="common">Green bristlegrass</name>
    <name type="synonym">Setaria italica subsp. viridis</name>
    <dbReference type="NCBI Taxonomy" id="4556"/>
    <lineage>
        <taxon>Eukaryota</taxon>
        <taxon>Viridiplantae</taxon>
        <taxon>Streptophyta</taxon>
        <taxon>Embryophyta</taxon>
        <taxon>Tracheophyta</taxon>
        <taxon>Spermatophyta</taxon>
        <taxon>Magnoliopsida</taxon>
        <taxon>Liliopsida</taxon>
        <taxon>Poales</taxon>
        <taxon>Poaceae</taxon>
        <taxon>PACMAD clade</taxon>
        <taxon>Panicoideae</taxon>
        <taxon>Panicodae</taxon>
        <taxon>Paniceae</taxon>
        <taxon>Cenchrinae</taxon>
        <taxon>Setaria</taxon>
    </lineage>
</organism>
<comment type="subcellular location">
    <subcellularLocation>
        <location evidence="8 9">Nucleus</location>
    </subcellularLocation>
</comment>
<evidence type="ECO:0000256" key="6">
    <source>
        <dbReference type="ARBA" id="ARBA00023163"/>
    </source>
</evidence>
<evidence type="ECO:0000256" key="8">
    <source>
        <dbReference type="PROSITE-ProRule" id="PRU00071"/>
    </source>
</evidence>
<feature type="domain" description="Dof-type" evidence="11">
    <location>
        <begin position="96"/>
        <end position="150"/>
    </location>
</feature>
<name>A0A4U6TTH5_SETVI</name>
<feature type="region of interest" description="Disordered" evidence="10">
    <location>
        <begin position="134"/>
        <end position="181"/>
    </location>
</feature>
<dbReference type="Pfam" id="PF02701">
    <property type="entry name" value="Zn_ribbon_Dof"/>
    <property type="match status" value="1"/>
</dbReference>